<feature type="transmembrane region" description="Helical" evidence="7">
    <location>
        <begin position="100"/>
        <end position="124"/>
    </location>
</feature>
<dbReference type="PANTHER" id="PTHR23501">
    <property type="entry name" value="MAJOR FACILITATOR SUPERFAMILY"/>
    <property type="match status" value="1"/>
</dbReference>
<keyword evidence="2" id="KW-0813">Transport</keyword>
<keyword evidence="6 7" id="KW-0472">Membrane</keyword>
<evidence type="ECO:0000256" key="7">
    <source>
        <dbReference type="SAM" id="Phobius"/>
    </source>
</evidence>
<dbReference type="CDD" id="cd17502">
    <property type="entry name" value="MFS_Azr1_MDR_like"/>
    <property type="match status" value="1"/>
</dbReference>
<evidence type="ECO:0000256" key="3">
    <source>
        <dbReference type="ARBA" id="ARBA00022475"/>
    </source>
</evidence>
<dbReference type="OrthoDB" id="9816041at2"/>
<feature type="transmembrane region" description="Helical" evidence="7">
    <location>
        <begin position="136"/>
        <end position="157"/>
    </location>
</feature>
<feature type="transmembrane region" description="Helical" evidence="7">
    <location>
        <begin position="265"/>
        <end position="284"/>
    </location>
</feature>
<evidence type="ECO:0000256" key="6">
    <source>
        <dbReference type="ARBA" id="ARBA00023136"/>
    </source>
</evidence>
<evidence type="ECO:0000256" key="2">
    <source>
        <dbReference type="ARBA" id="ARBA00022448"/>
    </source>
</evidence>
<feature type="transmembrane region" description="Helical" evidence="7">
    <location>
        <begin position="429"/>
        <end position="450"/>
    </location>
</feature>
<dbReference type="InterPro" id="IPR036259">
    <property type="entry name" value="MFS_trans_sf"/>
</dbReference>
<feature type="transmembrane region" description="Helical" evidence="7">
    <location>
        <begin position="296"/>
        <end position="316"/>
    </location>
</feature>
<organism evidence="10 11">
    <name type="scientific">Paenibacillus cremeus</name>
    <dbReference type="NCBI Taxonomy" id="2163881"/>
    <lineage>
        <taxon>Bacteria</taxon>
        <taxon>Bacillati</taxon>
        <taxon>Bacillota</taxon>
        <taxon>Bacilli</taxon>
        <taxon>Bacillales</taxon>
        <taxon>Paenibacillaceae</taxon>
        <taxon>Paenibacillus</taxon>
    </lineage>
</organism>
<dbReference type="Gene3D" id="1.20.1250.20">
    <property type="entry name" value="MFS general substrate transporter like domains"/>
    <property type="match status" value="1"/>
</dbReference>
<name>A0A559KAT8_9BACL</name>
<feature type="transmembrane region" description="Helical" evidence="7">
    <location>
        <begin position="226"/>
        <end position="244"/>
    </location>
</feature>
<feature type="transmembrane region" description="Helical" evidence="7">
    <location>
        <begin position="39"/>
        <end position="63"/>
    </location>
</feature>
<accession>A0A559KAT8</accession>
<feature type="transmembrane region" description="Helical" evidence="7">
    <location>
        <begin position="163"/>
        <end position="184"/>
    </location>
</feature>
<evidence type="ECO:0000313" key="10">
    <source>
        <dbReference type="EMBL" id="TVY09250.1"/>
    </source>
</evidence>
<dbReference type="GO" id="GO:0022857">
    <property type="term" value="F:transmembrane transporter activity"/>
    <property type="evidence" value="ECO:0007669"/>
    <property type="project" value="InterPro"/>
</dbReference>
<dbReference type="AlphaFoldDB" id="A0A559KAT8"/>
<keyword evidence="8" id="KW-0732">Signal</keyword>
<dbReference type="InterPro" id="IPR020846">
    <property type="entry name" value="MFS_dom"/>
</dbReference>
<dbReference type="PRINTS" id="PR01036">
    <property type="entry name" value="TCRTETB"/>
</dbReference>
<dbReference type="NCBIfam" id="TIGR00711">
    <property type="entry name" value="efflux_EmrB"/>
    <property type="match status" value="1"/>
</dbReference>
<feature type="transmembrane region" description="Helical" evidence="7">
    <location>
        <begin position="399"/>
        <end position="417"/>
    </location>
</feature>
<dbReference type="EMBL" id="VNJI01000016">
    <property type="protein sequence ID" value="TVY09250.1"/>
    <property type="molecule type" value="Genomic_DNA"/>
</dbReference>
<feature type="transmembrane region" description="Helical" evidence="7">
    <location>
        <begin position="328"/>
        <end position="347"/>
    </location>
</feature>
<feature type="domain" description="Major facilitator superfamily (MFS) profile" evidence="9">
    <location>
        <begin position="10"/>
        <end position="454"/>
    </location>
</feature>
<feature type="chain" id="PRO_5039686870" evidence="8">
    <location>
        <begin position="23"/>
        <end position="464"/>
    </location>
</feature>
<keyword evidence="3" id="KW-1003">Cell membrane</keyword>
<proteinExistence type="predicted"/>
<keyword evidence="4 7" id="KW-0812">Transmembrane</keyword>
<evidence type="ECO:0000256" key="1">
    <source>
        <dbReference type="ARBA" id="ARBA00004651"/>
    </source>
</evidence>
<dbReference type="GO" id="GO:0005886">
    <property type="term" value="C:plasma membrane"/>
    <property type="evidence" value="ECO:0007669"/>
    <property type="project" value="UniProtKB-SubCell"/>
</dbReference>
<reference evidence="10 11" key="1">
    <citation type="submission" date="2019-07" db="EMBL/GenBank/DDBJ databases">
        <authorList>
            <person name="Kim J."/>
        </authorList>
    </citation>
    <scope>NUCLEOTIDE SEQUENCE [LARGE SCALE GENOMIC DNA]</scope>
    <source>
        <strain evidence="10 11">JC52</strain>
    </source>
</reference>
<comment type="subcellular location">
    <subcellularLocation>
        <location evidence="1">Cell membrane</location>
        <topology evidence="1">Multi-pass membrane protein</topology>
    </subcellularLocation>
</comment>
<dbReference type="Gene3D" id="1.20.1720.10">
    <property type="entry name" value="Multidrug resistance protein D"/>
    <property type="match status" value="1"/>
</dbReference>
<evidence type="ECO:0000256" key="4">
    <source>
        <dbReference type="ARBA" id="ARBA00022692"/>
    </source>
</evidence>
<dbReference type="FunFam" id="1.20.1720.10:FF:000004">
    <property type="entry name" value="EmrB/QacA family drug resistance transporter"/>
    <property type="match status" value="1"/>
</dbReference>
<evidence type="ECO:0000313" key="11">
    <source>
        <dbReference type="Proteomes" id="UP000317036"/>
    </source>
</evidence>
<dbReference type="PANTHER" id="PTHR23501:SF191">
    <property type="entry name" value="VACUOLAR BASIC AMINO ACID TRANSPORTER 4"/>
    <property type="match status" value="1"/>
</dbReference>
<protein>
    <submittedName>
        <fullName evidence="10">MFS transporter</fullName>
    </submittedName>
</protein>
<keyword evidence="11" id="KW-1185">Reference proteome</keyword>
<feature type="signal peptide" evidence="8">
    <location>
        <begin position="1"/>
        <end position="22"/>
    </location>
</feature>
<dbReference type="SUPFAM" id="SSF103473">
    <property type="entry name" value="MFS general substrate transporter"/>
    <property type="match status" value="1"/>
</dbReference>
<feature type="transmembrane region" description="Helical" evidence="7">
    <location>
        <begin position="196"/>
        <end position="214"/>
    </location>
</feature>
<sequence>MTKATNRKVVTLGLLASLFVGALDTTVVSTAMPSISAELSGLSLISWVFSIYTLTTCVAAPIFGKLSDLFGRRAVFTAGLILFVLGSILSGASQTMPQLIWFRALQGLGAGALTPVTFTIIGDLYPGEQRAKMQGVFASVWSIAGLLGPLVGGYFVDHISWRWIFYMNLPIGIAAFICVFGFLHEQFVKKAKQIDFTGAALFTVGITSLLYALLNGGHAHAWSSSLILSLFAVSVVFILLFLYTETRVKEPMLPLSLFRNRMLNVPYMINFFGFCVTAGVMIYMPMWIQTVLGHNATSSGFTLVPMTIAWPIASNLTGRYMFRLGTRAFVISGAVIVALGSLWLATINTSSPYIYIIGILIVLGFGMGCLTTPSMVIIQNAVEWQMRGVATSTSSFMNTLGQTVGVAFFGTLFNSAVTNSTPAQLATGMHWVFIAIFIISLPLLSVIGLLPSQRKAVQTKQQAS</sequence>
<dbReference type="InterPro" id="IPR011701">
    <property type="entry name" value="MFS"/>
</dbReference>
<evidence type="ECO:0000256" key="8">
    <source>
        <dbReference type="SAM" id="SignalP"/>
    </source>
</evidence>
<dbReference type="PROSITE" id="PS50850">
    <property type="entry name" value="MFS"/>
    <property type="match status" value="1"/>
</dbReference>
<dbReference type="InterPro" id="IPR004638">
    <property type="entry name" value="EmrB-like"/>
</dbReference>
<comment type="caution">
    <text evidence="10">The sequence shown here is derived from an EMBL/GenBank/DDBJ whole genome shotgun (WGS) entry which is preliminary data.</text>
</comment>
<evidence type="ECO:0000259" key="9">
    <source>
        <dbReference type="PROSITE" id="PS50850"/>
    </source>
</evidence>
<keyword evidence="5 7" id="KW-1133">Transmembrane helix</keyword>
<gene>
    <name evidence="10" type="ORF">FPZ49_15035</name>
</gene>
<dbReference type="RefSeq" id="WP_144848026.1">
    <property type="nucleotide sequence ID" value="NZ_VNJI01000016.1"/>
</dbReference>
<dbReference type="Pfam" id="PF07690">
    <property type="entry name" value="MFS_1"/>
    <property type="match status" value="1"/>
</dbReference>
<feature type="transmembrane region" description="Helical" evidence="7">
    <location>
        <begin position="75"/>
        <end position="94"/>
    </location>
</feature>
<dbReference type="Proteomes" id="UP000317036">
    <property type="component" value="Unassembled WGS sequence"/>
</dbReference>
<feature type="transmembrane region" description="Helical" evidence="7">
    <location>
        <begin position="353"/>
        <end position="378"/>
    </location>
</feature>
<evidence type="ECO:0000256" key="5">
    <source>
        <dbReference type="ARBA" id="ARBA00022989"/>
    </source>
</evidence>